<evidence type="ECO:0000256" key="13">
    <source>
        <dbReference type="ARBA" id="ARBA00054836"/>
    </source>
</evidence>
<feature type="transmembrane region" description="Helical" evidence="15">
    <location>
        <begin position="238"/>
        <end position="257"/>
    </location>
</feature>
<dbReference type="GO" id="GO:0007166">
    <property type="term" value="P:cell surface receptor signaling pathway"/>
    <property type="evidence" value="ECO:0007669"/>
    <property type="project" value="InterPro"/>
</dbReference>
<dbReference type="Gene3D" id="4.10.1240.10">
    <property type="entry name" value="GPCR, family 2, extracellular hormone receptor domain"/>
    <property type="match status" value="1"/>
</dbReference>
<dbReference type="SUPFAM" id="SSF81321">
    <property type="entry name" value="Family A G protein-coupled receptor-like"/>
    <property type="match status" value="1"/>
</dbReference>
<dbReference type="GO" id="GO:0017046">
    <property type="term" value="F:peptide hormone binding"/>
    <property type="evidence" value="ECO:0007669"/>
    <property type="project" value="TreeGrafter"/>
</dbReference>
<evidence type="ECO:0000256" key="15">
    <source>
        <dbReference type="SAM" id="Phobius"/>
    </source>
</evidence>
<dbReference type="InterPro" id="IPR017983">
    <property type="entry name" value="GPCR_2_secretin-like_CS"/>
</dbReference>
<keyword evidence="7" id="KW-0297">G-protein coupled receptor</keyword>
<dbReference type="Gene3D" id="1.20.1070.10">
    <property type="entry name" value="Rhodopsin 7-helix transmembrane proteins"/>
    <property type="match status" value="1"/>
</dbReference>
<sequence>MSLADARAFVESLDDTDASTLNIENMIANFSTEMLRLAAKEVLAESAPAPGGVTIYVNQTLKELCERSGNQKSMLKSLAPALSCPPSFDAVLCWPETPANTTATQPCFSEFKGIQYNTKENVTRQCFADGTWANYTEYMRCQPATMLPPQLADLSPTIELSSYIYFIGYFVSLTSLILALIVFYFFKDLKCLRNTIHANLFLTYILAGLLWILTFWLHVMTEHPSEAGCITLVMMSHYFNLTNFFWMLVEGLYLYTLVVQTFSSDKIRFIIYACIGWGCPAVIIFVWSIAKIFATSLEKEHFNGFLIQCSWIRESHIDWIFQGPTCLVLILNLIFLIRIMWVLITKLRSANTLETRQYRKAAKALLVLIPLFGVTYLIIFFVPGGEGITQYVFENLRVFLISTQGFFVSLFFCFLNSEVRQALRHRFMRWRDNRNLRNRNRSNIFQATAIEGLLTSVKNGKSTTNLH</sequence>
<dbReference type="FunFam" id="1.20.1070.10:FF:000155">
    <property type="entry name" value="diuretic hormone receptor isoform X1"/>
    <property type="match status" value="1"/>
</dbReference>
<evidence type="ECO:0000256" key="1">
    <source>
        <dbReference type="ARBA" id="ARBA00004651"/>
    </source>
</evidence>
<comment type="subcellular location">
    <subcellularLocation>
        <location evidence="1">Cell membrane</location>
        <topology evidence="1">Multi-pass membrane protein</topology>
    </subcellularLocation>
</comment>
<feature type="transmembrane region" description="Helical" evidence="15">
    <location>
        <begin position="319"/>
        <end position="344"/>
    </location>
</feature>
<feature type="transmembrane region" description="Helical" evidence="15">
    <location>
        <begin position="396"/>
        <end position="419"/>
    </location>
</feature>
<evidence type="ECO:0000256" key="9">
    <source>
        <dbReference type="ARBA" id="ARBA00023157"/>
    </source>
</evidence>
<reference evidence="19" key="2">
    <citation type="journal article" date="2014" name="BMC Genomics">
        <title>A genomic perspective to assessing quality of mass-reared SIT flies used in Mediterranean fruit fly (Ceratitis capitata) eradication in California.</title>
        <authorList>
            <person name="Calla B."/>
            <person name="Hall B."/>
            <person name="Hou S."/>
            <person name="Geib S.M."/>
        </authorList>
    </citation>
    <scope>NUCLEOTIDE SEQUENCE</scope>
</reference>
<name>W8C1T0_CERCA</name>
<accession>W8C1T0</accession>
<evidence type="ECO:0000256" key="4">
    <source>
        <dbReference type="ARBA" id="ARBA00022692"/>
    </source>
</evidence>
<evidence type="ECO:0000313" key="19">
    <source>
        <dbReference type="EMBL" id="JAB95649.1"/>
    </source>
</evidence>
<evidence type="ECO:0000256" key="12">
    <source>
        <dbReference type="ARBA" id="ARBA00023224"/>
    </source>
</evidence>
<dbReference type="AlphaFoldDB" id="W8C1T0"/>
<dbReference type="PROSITE" id="PS50261">
    <property type="entry name" value="G_PROTEIN_RECEP_F2_4"/>
    <property type="match status" value="1"/>
</dbReference>
<dbReference type="InterPro" id="IPR000832">
    <property type="entry name" value="GPCR_2_secretin-like"/>
</dbReference>
<evidence type="ECO:0000256" key="6">
    <source>
        <dbReference type="ARBA" id="ARBA00022989"/>
    </source>
</evidence>
<dbReference type="PANTHER" id="PTHR45620">
    <property type="entry name" value="PDF RECEPTOR-LIKE PROTEIN-RELATED"/>
    <property type="match status" value="1"/>
</dbReference>
<keyword evidence="5" id="KW-0732">Signal</keyword>
<keyword evidence="4 15" id="KW-0812">Transmembrane</keyword>
<evidence type="ECO:0000256" key="2">
    <source>
        <dbReference type="ARBA" id="ARBA00005314"/>
    </source>
</evidence>
<dbReference type="InterPro" id="IPR001879">
    <property type="entry name" value="GPCR_2_extracellular_dom"/>
</dbReference>
<evidence type="ECO:0000259" key="16">
    <source>
        <dbReference type="PROSITE" id="PS50227"/>
    </source>
</evidence>
<dbReference type="PROSITE" id="PS00649">
    <property type="entry name" value="G_PROTEIN_RECEP_F2_1"/>
    <property type="match status" value="1"/>
</dbReference>
<feature type="transmembrane region" description="Helical" evidence="15">
    <location>
        <begin position="198"/>
        <end position="218"/>
    </location>
</feature>
<keyword evidence="6 15" id="KW-1133">Transmembrane helix</keyword>
<comment type="similarity">
    <text evidence="2">Belongs to the G-protein coupled receptor 2 family.</text>
</comment>
<dbReference type="Pfam" id="PF02793">
    <property type="entry name" value="HRM"/>
    <property type="match status" value="1"/>
</dbReference>
<keyword evidence="12" id="KW-0807">Transducer</keyword>
<keyword evidence="8 15" id="KW-0472">Membrane</keyword>
<proteinExistence type="evidence at transcript level"/>
<dbReference type="PRINTS" id="PR00249">
    <property type="entry name" value="GPCRSECRETIN"/>
</dbReference>
<evidence type="ECO:0000313" key="18">
    <source>
        <dbReference type="EMBL" id="CAD7014200.1"/>
    </source>
</evidence>
<keyword evidence="11" id="KW-0325">Glycoprotein</keyword>
<reference evidence="18" key="3">
    <citation type="submission" date="2020-11" db="EMBL/GenBank/DDBJ databases">
        <authorList>
            <person name="Whitehead M."/>
        </authorList>
    </citation>
    <scope>NUCLEOTIDE SEQUENCE</scope>
    <source>
        <strain evidence="18">EGII</strain>
    </source>
</reference>
<dbReference type="Proteomes" id="UP000606786">
    <property type="component" value="Unassembled WGS sequence"/>
</dbReference>
<feature type="transmembrane region" description="Helical" evidence="15">
    <location>
        <begin position="269"/>
        <end position="290"/>
    </location>
</feature>
<evidence type="ECO:0000256" key="8">
    <source>
        <dbReference type="ARBA" id="ARBA00023136"/>
    </source>
</evidence>
<dbReference type="SMART" id="SM00008">
    <property type="entry name" value="HormR"/>
    <property type="match status" value="1"/>
</dbReference>
<evidence type="ECO:0000256" key="10">
    <source>
        <dbReference type="ARBA" id="ARBA00023170"/>
    </source>
</evidence>
<gene>
    <name evidence="19" type="primary">DIHR</name>
    <name evidence="18" type="ORF">CCAP1982_LOCUS22204</name>
</gene>
<dbReference type="EMBL" id="GAMC01010906">
    <property type="protein sequence ID" value="JAB95649.1"/>
    <property type="molecule type" value="mRNA"/>
</dbReference>
<dbReference type="PANTHER" id="PTHR45620:SF15">
    <property type="entry name" value="DIURETIC HORMONE 44 RECEPTOR 1-RELATED"/>
    <property type="match status" value="1"/>
</dbReference>
<evidence type="ECO:0000256" key="14">
    <source>
        <dbReference type="ARBA" id="ARBA00071387"/>
    </source>
</evidence>
<comment type="function">
    <text evidence="13">Receptor for the insect diurectic hormone. The activity of this receptor is mediated by G proteins which activate adenylyl cyclase.</text>
</comment>
<keyword evidence="20" id="KW-1185">Reference proteome</keyword>
<organism evidence="19">
    <name type="scientific">Ceratitis capitata</name>
    <name type="common">Mediterranean fruit fly</name>
    <name type="synonym">Tephritis capitata</name>
    <dbReference type="NCBI Taxonomy" id="7213"/>
    <lineage>
        <taxon>Eukaryota</taxon>
        <taxon>Metazoa</taxon>
        <taxon>Ecdysozoa</taxon>
        <taxon>Arthropoda</taxon>
        <taxon>Hexapoda</taxon>
        <taxon>Insecta</taxon>
        <taxon>Pterygota</taxon>
        <taxon>Neoptera</taxon>
        <taxon>Endopterygota</taxon>
        <taxon>Diptera</taxon>
        <taxon>Brachycera</taxon>
        <taxon>Muscomorpha</taxon>
        <taxon>Tephritoidea</taxon>
        <taxon>Tephritidae</taxon>
        <taxon>Ceratitis</taxon>
        <taxon>Ceratitis</taxon>
    </lineage>
</organism>
<dbReference type="PRINTS" id="PR01279">
    <property type="entry name" value="CRFRECEPTOR"/>
</dbReference>
<dbReference type="GO" id="GO:0008528">
    <property type="term" value="F:G protein-coupled peptide receptor activity"/>
    <property type="evidence" value="ECO:0007669"/>
    <property type="project" value="TreeGrafter"/>
</dbReference>
<dbReference type="InterPro" id="IPR003051">
    <property type="entry name" value="GPCR_2_CRF_rcpt"/>
</dbReference>
<feature type="domain" description="G-protein coupled receptors family 2 profile 2" evidence="17">
    <location>
        <begin position="161"/>
        <end position="416"/>
    </location>
</feature>
<evidence type="ECO:0000256" key="11">
    <source>
        <dbReference type="ARBA" id="ARBA00023180"/>
    </source>
</evidence>
<evidence type="ECO:0000256" key="5">
    <source>
        <dbReference type="ARBA" id="ARBA00022729"/>
    </source>
</evidence>
<feature type="domain" description="G-protein coupled receptors family 2 profile 1" evidence="16">
    <location>
        <begin position="64"/>
        <end position="145"/>
    </location>
</feature>
<protein>
    <recommendedName>
        <fullName evidence="14">Diuretic hormone receptor</fullName>
    </recommendedName>
</protein>
<feature type="transmembrane region" description="Helical" evidence="15">
    <location>
        <begin position="163"/>
        <end position="186"/>
    </location>
</feature>
<evidence type="ECO:0000256" key="3">
    <source>
        <dbReference type="ARBA" id="ARBA00022475"/>
    </source>
</evidence>
<dbReference type="SUPFAM" id="SSF111418">
    <property type="entry name" value="Hormone receptor domain"/>
    <property type="match status" value="1"/>
</dbReference>
<keyword evidence="10 19" id="KW-0675">Receptor</keyword>
<dbReference type="GO" id="GO:0005886">
    <property type="term" value="C:plasma membrane"/>
    <property type="evidence" value="ECO:0007669"/>
    <property type="project" value="UniProtKB-SubCell"/>
</dbReference>
<keyword evidence="3" id="KW-1003">Cell membrane</keyword>
<evidence type="ECO:0000313" key="20">
    <source>
        <dbReference type="Proteomes" id="UP000606786"/>
    </source>
</evidence>
<dbReference type="PROSITE" id="PS00650">
    <property type="entry name" value="G_PROTEIN_RECEP_F2_2"/>
    <property type="match status" value="1"/>
</dbReference>
<reference evidence="19" key="1">
    <citation type="submission" date="2013-07" db="EMBL/GenBank/DDBJ databases">
        <authorList>
            <person name="Geib S."/>
        </authorList>
    </citation>
    <scope>NUCLEOTIDE SEQUENCE</scope>
</reference>
<dbReference type="EMBL" id="CAJHJT010000056">
    <property type="protein sequence ID" value="CAD7014200.1"/>
    <property type="molecule type" value="Genomic_DNA"/>
</dbReference>
<dbReference type="InterPro" id="IPR050332">
    <property type="entry name" value="GPCR_2"/>
</dbReference>
<evidence type="ECO:0000256" key="7">
    <source>
        <dbReference type="ARBA" id="ARBA00023040"/>
    </source>
</evidence>
<dbReference type="InterPro" id="IPR036445">
    <property type="entry name" value="GPCR_2_extracell_dom_sf"/>
</dbReference>
<keyword evidence="9" id="KW-1015">Disulfide bond</keyword>
<dbReference type="GO" id="GO:0007188">
    <property type="term" value="P:adenylate cyclase-modulating G protein-coupled receptor signaling pathway"/>
    <property type="evidence" value="ECO:0007669"/>
    <property type="project" value="TreeGrafter"/>
</dbReference>
<dbReference type="Pfam" id="PF00002">
    <property type="entry name" value="7tm_2"/>
    <property type="match status" value="1"/>
</dbReference>
<dbReference type="PROSITE" id="PS50227">
    <property type="entry name" value="G_PROTEIN_RECEP_F2_3"/>
    <property type="match status" value="1"/>
</dbReference>
<dbReference type="OrthoDB" id="6022368at2759"/>
<feature type="transmembrane region" description="Helical" evidence="15">
    <location>
        <begin position="365"/>
        <end position="384"/>
    </location>
</feature>
<dbReference type="InterPro" id="IPR017981">
    <property type="entry name" value="GPCR_2-like_7TM"/>
</dbReference>
<evidence type="ECO:0000259" key="17">
    <source>
        <dbReference type="PROSITE" id="PS50261"/>
    </source>
</evidence>